<dbReference type="PANTHER" id="PTHR43028:SF3">
    <property type="entry name" value="INOSITOL POLYPHOSPHATE 1-PHOSPHATASE"/>
    <property type="match status" value="1"/>
</dbReference>
<feature type="binding site" evidence="2">
    <location>
        <position position="152"/>
    </location>
    <ligand>
        <name>Mg(2+)</name>
        <dbReference type="ChEBI" id="CHEBI:18420"/>
        <label>1</label>
        <note>catalytic</note>
    </ligand>
</feature>
<proteinExistence type="inferred from homology"/>
<keyword evidence="4" id="KW-1185">Reference proteome</keyword>
<accession>A0ABD0ZLD4</accession>
<dbReference type="PANTHER" id="PTHR43028">
    <property type="entry name" value="3'(2'),5'-BISPHOSPHATE NUCLEOTIDASE 1"/>
    <property type="match status" value="1"/>
</dbReference>
<reference evidence="3 4" key="1">
    <citation type="submission" date="2024-07" db="EMBL/GenBank/DDBJ databases">
        <title>Chromosome-level genome assembly of the water stick insect Ranatra chinensis (Heteroptera: Nepidae).</title>
        <authorList>
            <person name="Liu X."/>
        </authorList>
    </citation>
    <scope>NUCLEOTIDE SEQUENCE [LARGE SCALE GENOMIC DNA]</scope>
    <source>
        <strain evidence="3">Cailab_2021Rc</strain>
        <tissue evidence="3">Muscle</tissue>
    </source>
</reference>
<evidence type="ECO:0000313" key="3">
    <source>
        <dbReference type="EMBL" id="KAL1140864.1"/>
    </source>
</evidence>
<sequence length="351" mass="38953">MGTNIIDALILVSEKAANIARICREDSHLLSLLVQEKKEDEKNPRFAHDFKTFADVLVQEVVKYELGAKFPSLCGFIYGEESNEFVCGRETVFVEVKQTLKETEDLLLTVLGDPKAVSLLAEEVHRNITTSVNQTQHVSLPENLGIWIDPIDATAEYIRGGAEEIHKNIHSGLPTVTVLIGVFNRDTGEPVVGVINQPFHSKIDDKWNGRHIYGILIGEYQAVGPGCYPECIDKVVAVSSSEDENLKNDLKENGYTIVEPPGAGYKLMSIIDGHLCAYILTKPSTFLWDLCACHAILKAMGGDVLNFHTLKPIRYNRIEQTVMGYCNEGGILAFRNPAIRDELVGILRNSE</sequence>
<dbReference type="Proteomes" id="UP001558652">
    <property type="component" value="Unassembled WGS sequence"/>
</dbReference>
<dbReference type="InterPro" id="IPR050725">
    <property type="entry name" value="CysQ/Inositol_MonoPase"/>
</dbReference>
<gene>
    <name evidence="3" type="ORF">AAG570_000792</name>
</gene>
<dbReference type="SUPFAM" id="SSF56655">
    <property type="entry name" value="Carbohydrate phosphatase"/>
    <property type="match status" value="1"/>
</dbReference>
<organism evidence="3 4">
    <name type="scientific">Ranatra chinensis</name>
    <dbReference type="NCBI Taxonomy" id="642074"/>
    <lineage>
        <taxon>Eukaryota</taxon>
        <taxon>Metazoa</taxon>
        <taxon>Ecdysozoa</taxon>
        <taxon>Arthropoda</taxon>
        <taxon>Hexapoda</taxon>
        <taxon>Insecta</taxon>
        <taxon>Pterygota</taxon>
        <taxon>Neoptera</taxon>
        <taxon>Paraneoptera</taxon>
        <taxon>Hemiptera</taxon>
        <taxon>Heteroptera</taxon>
        <taxon>Panheteroptera</taxon>
        <taxon>Nepomorpha</taxon>
        <taxon>Nepidae</taxon>
        <taxon>Ranatrinae</taxon>
        <taxon>Ranatra</taxon>
    </lineage>
</organism>
<dbReference type="InterPro" id="IPR000760">
    <property type="entry name" value="Inositol_monophosphatase-like"/>
</dbReference>
<dbReference type="Pfam" id="PF00459">
    <property type="entry name" value="Inositol_P"/>
    <property type="match status" value="1"/>
</dbReference>
<comment type="caution">
    <text evidence="3">The sequence shown here is derived from an EMBL/GenBank/DDBJ whole genome shotgun (WGS) entry which is preliminary data.</text>
</comment>
<comment type="similarity">
    <text evidence="1">Belongs to the inositol monophosphatase superfamily.</text>
</comment>
<feature type="binding site" evidence="2">
    <location>
        <position position="80"/>
    </location>
    <ligand>
        <name>Mg(2+)</name>
        <dbReference type="ChEBI" id="CHEBI:18420"/>
        <label>1</label>
        <note>catalytic</note>
    </ligand>
</feature>
<dbReference type="InterPro" id="IPR044897">
    <property type="entry name" value="INPP1_dom_1"/>
</dbReference>
<feature type="binding site" evidence="2">
    <location>
        <position position="289"/>
    </location>
    <ligand>
        <name>Mg(2+)</name>
        <dbReference type="ChEBI" id="CHEBI:18420"/>
        <label>1</label>
        <note>catalytic</note>
    </ligand>
</feature>
<dbReference type="EMBL" id="JBFDAA010000001">
    <property type="protein sequence ID" value="KAL1140864.1"/>
    <property type="molecule type" value="Genomic_DNA"/>
</dbReference>
<evidence type="ECO:0008006" key="5">
    <source>
        <dbReference type="Google" id="ProtNLM"/>
    </source>
</evidence>
<evidence type="ECO:0000313" key="4">
    <source>
        <dbReference type="Proteomes" id="UP001558652"/>
    </source>
</evidence>
<dbReference type="Gene3D" id="3.40.190.80">
    <property type="match status" value="1"/>
</dbReference>
<evidence type="ECO:0000256" key="1">
    <source>
        <dbReference type="ARBA" id="ARBA00009759"/>
    </source>
</evidence>
<protein>
    <recommendedName>
        <fullName evidence="5">Inositol polyphosphate 1-phosphatase</fullName>
    </recommendedName>
</protein>
<name>A0ABD0ZLD4_9HEMI</name>
<feature type="binding site" evidence="2">
    <location>
        <position position="149"/>
    </location>
    <ligand>
        <name>Mg(2+)</name>
        <dbReference type="ChEBI" id="CHEBI:18420"/>
        <label>1</label>
        <note>catalytic</note>
    </ligand>
</feature>
<keyword evidence="2" id="KW-0479">Metal-binding</keyword>
<keyword evidence="2" id="KW-0460">Magnesium</keyword>
<dbReference type="AlphaFoldDB" id="A0ABD0ZLD4"/>
<dbReference type="Gene3D" id="4.10.460.10">
    <property type="entry name" value="Inositol Polyphosphate 1-phosphatase, domain 1"/>
    <property type="match status" value="1"/>
</dbReference>
<dbReference type="Gene3D" id="3.30.540.10">
    <property type="entry name" value="Fructose-1,6-Bisphosphatase, subunit A, domain 1"/>
    <property type="match status" value="1"/>
</dbReference>
<comment type="cofactor">
    <cofactor evidence="2">
        <name>Mg(2+)</name>
        <dbReference type="ChEBI" id="CHEBI:18420"/>
    </cofactor>
</comment>
<feature type="binding site" evidence="2">
    <location>
        <position position="151"/>
    </location>
    <ligand>
        <name>Mg(2+)</name>
        <dbReference type="ChEBI" id="CHEBI:18420"/>
        <label>1</label>
        <note>catalytic</note>
    </ligand>
</feature>
<evidence type="ECO:0000256" key="2">
    <source>
        <dbReference type="PIRSR" id="PIRSR600760-2"/>
    </source>
</evidence>